<reference evidence="2" key="1">
    <citation type="journal article" date="2019" name="Int. J. Syst. Evol. Microbiol.">
        <title>The Global Catalogue of Microorganisms (GCM) 10K type strain sequencing project: providing services to taxonomists for standard genome sequencing and annotation.</title>
        <authorList>
            <consortium name="The Broad Institute Genomics Platform"/>
            <consortium name="The Broad Institute Genome Sequencing Center for Infectious Disease"/>
            <person name="Wu L."/>
            <person name="Ma J."/>
        </authorList>
    </citation>
    <scope>NUCLEOTIDE SEQUENCE [LARGE SCALE GENOMIC DNA]</scope>
    <source>
        <strain evidence="2">JCM 17738</strain>
    </source>
</reference>
<dbReference type="EMBL" id="BAABFX010000022">
    <property type="protein sequence ID" value="GAA4393683.1"/>
    <property type="molecule type" value="Genomic_DNA"/>
</dbReference>
<keyword evidence="2" id="KW-1185">Reference proteome</keyword>
<evidence type="ECO:0008006" key="3">
    <source>
        <dbReference type="Google" id="ProtNLM"/>
    </source>
</evidence>
<name>A0ABP8JNS7_9MICO</name>
<accession>A0ABP8JNS7</accession>
<organism evidence="1 2">
    <name type="scientific">Ornithinibacter aureus</name>
    <dbReference type="NCBI Taxonomy" id="622664"/>
    <lineage>
        <taxon>Bacteria</taxon>
        <taxon>Bacillati</taxon>
        <taxon>Actinomycetota</taxon>
        <taxon>Actinomycetes</taxon>
        <taxon>Micrococcales</taxon>
        <taxon>Intrasporangiaceae</taxon>
        <taxon>Ornithinibacter</taxon>
    </lineage>
</organism>
<proteinExistence type="predicted"/>
<dbReference type="Proteomes" id="UP001500390">
    <property type="component" value="Unassembled WGS sequence"/>
</dbReference>
<evidence type="ECO:0000313" key="2">
    <source>
        <dbReference type="Proteomes" id="UP001500390"/>
    </source>
</evidence>
<evidence type="ECO:0000313" key="1">
    <source>
        <dbReference type="EMBL" id="GAA4393683.1"/>
    </source>
</evidence>
<gene>
    <name evidence="1" type="ORF">GCM10023153_13960</name>
</gene>
<comment type="caution">
    <text evidence="1">The sequence shown here is derived from an EMBL/GenBank/DDBJ whole genome shotgun (WGS) entry which is preliminary data.</text>
</comment>
<sequence>MGDHCVVMDTAQGASAQTQPSCWCCGNAFDDTDLTRLGAHPEVGLCAGCARWLNRRARSTADQGRRSPAVVLRRGIGAARERVMTVGAHAWPLVGPLLTRLDRHLP</sequence>
<protein>
    <recommendedName>
        <fullName evidence="3">ClpX-type ZB domain-containing protein</fullName>
    </recommendedName>
</protein>